<dbReference type="Gene3D" id="1.25.40.10">
    <property type="entry name" value="Tetratricopeptide repeat domain"/>
    <property type="match status" value="1"/>
</dbReference>
<dbReference type="PRINTS" id="PR00990">
    <property type="entry name" value="RIBOKINASE"/>
</dbReference>
<evidence type="ECO:0000313" key="5">
    <source>
        <dbReference type="EnsemblPlants" id="AUR62019676-RA:cds"/>
    </source>
</evidence>
<dbReference type="InterPro" id="IPR002139">
    <property type="entry name" value="Ribo/fructo_kinase"/>
</dbReference>
<dbReference type="InterPro" id="IPR011611">
    <property type="entry name" value="PfkB_dom"/>
</dbReference>
<proteinExistence type="predicted"/>
<dbReference type="Pfam" id="PF00294">
    <property type="entry name" value="PfkB"/>
    <property type="match status" value="1"/>
</dbReference>
<dbReference type="PANTHER" id="PTHR10584:SF166">
    <property type="entry name" value="RIBOKINASE"/>
    <property type="match status" value="1"/>
</dbReference>
<protein>
    <recommendedName>
        <fullName evidence="4">Carbohydrate kinase PfkB domain-containing protein</fullName>
    </recommendedName>
</protein>
<feature type="domain" description="Carbohydrate kinase PfkB" evidence="4">
    <location>
        <begin position="70"/>
        <end position="213"/>
    </location>
</feature>
<dbReference type="Proteomes" id="UP000596660">
    <property type="component" value="Unplaced"/>
</dbReference>
<evidence type="ECO:0000256" key="3">
    <source>
        <dbReference type="SAM" id="MobiDB-lite"/>
    </source>
</evidence>
<keyword evidence="1" id="KW-0808">Transferase</keyword>
<evidence type="ECO:0000256" key="2">
    <source>
        <dbReference type="ARBA" id="ARBA00022777"/>
    </source>
</evidence>
<feature type="region of interest" description="Disordered" evidence="3">
    <location>
        <begin position="527"/>
        <end position="553"/>
    </location>
</feature>
<dbReference type="GO" id="GO:0016301">
    <property type="term" value="F:kinase activity"/>
    <property type="evidence" value="ECO:0007669"/>
    <property type="project" value="UniProtKB-KW"/>
</dbReference>
<keyword evidence="6" id="KW-1185">Reference proteome</keyword>
<reference evidence="5" key="2">
    <citation type="submission" date="2021-03" db="UniProtKB">
        <authorList>
            <consortium name="EnsemblPlants"/>
        </authorList>
    </citation>
    <scope>IDENTIFICATION</scope>
</reference>
<evidence type="ECO:0000313" key="6">
    <source>
        <dbReference type="Proteomes" id="UP000596660"/>
    </source>
</evidence>
<dbReference type="Gene3D" id="3.40.1190.20">
    <property type="match status" value="1"/>
</dbReference>
<name>A0A803LW25_CHEQI</name>
<dbReference type="InterPro" id="IPR029056">
    <property type="entry name" value="Ribokinase-like"/>
</dbReference>
<keyword evidence="2" id="KW-0418">Kinase</keyword>
<evidence type="ECO:0000259" key="4">
    <source>
        <dbReference type="Pfam" id="PF00294"/>
    </source>
</evidence>
<sequence>MKAFSCFSHSKHSLFSSSQITPIPNNDESIFKFNQNPVQFTPKFPQKTPNFPSLSLNSSQNPTPENLPPLVVVGSANADIYVEIDRLPKEGETISAKSGQTLAGGKGANQAVCGGKLLYPTYFFGQIGEDANGRLISEELKNGGVFLDYLRNVSGAPTGHAVVMLQSNGENSIIIVGGANMSCWPDEIDDADLEIVRNAGIVLLQREIPDSVNIQVAKYLLESLDPLLYSEFLYYSLEEAIFYVTSLKLDGNSLFNKGEVSNAFDTYNKAFKYLCVTLSAIYDDVLATNINLDHRDLIISLHLNIVACAIKLNKLSKAIVSCSVVLMVDKRNVKAPFRRGLALGDEVQRLKGRYQPLPRPQVVMKGAREGDNTIEPSATTGNEETNQLETNEVHMEVGKSKNSSLEGPPVSKNQCGEVVYVNKRNPSKRMKLSQVDAIKLRKGKELYFFQAHSMSFLKVHTFTKKSNISRETPHNFKLREAAVSNPDLTSNEVPHEAFSKKPLNTMEEHQFKIEPHSRQDNRVAKTVHQTQWLSGMRTGKTTLMRPTRRQGGS</sequence>
<organism evidence="5 6">
    <name type="scientific">Chenopodium quinoa</name>
    <name type="common">Quinoa</name>
    <dbReference type="NCBI Taxonomy" id="63459"/>
    <lineage>
        <taxon>Eukaryota</taxon>
        <taxon>Viridiplantae</taxon>
        <taxon>Streptophyta</taxon>
        <taxon>Embryophyta</taxon>
        <taxon>Tracheophyta</taxon>
        <taxon>Spermatophyta</taxon>
        <taxon>Magnoliopsida</taxon>
        <taxon>eudicotyledons</taxon>
        <taxon>Gunneridae</taxon>
        <taxon>Pentapetalae</taxon>
        <taxon>Caryophyllales</taxon>
        <taxon>Chenopodiaceae</taxon>
        <taxon>Chenopodioideae</taxon>
        <taxon>Atripliceae</taxon>
        <taxon>Chenopodium</taxon>
    </lineage>
</organism>
<dbReference type="Gramene" id="AUR62019676-RA">
    <property type="protein sequence ID" value="AUR62019676-RA:cds"/>
    <property type="gene ID" value="AUR62019676"/>
</dbReference>
<dbReference type="PANTHER" id="PTHR10584">
    <property type="entry name" value="SUGAR KINASE"/>
    <property type="match status" value="1"/>
</dbReference>
<dbReference type="GO" id="GO:0006796">
    <property type="term" value="P:phosphate-containing compound metabolic process"/>
    <property type="evidence" value="ECO:0007669"/>
    <property type="project" value="UniProtKB-ARBA"/>
</dbReference>
<accession>A0A803LW25</accession>
<reference evidence="5" key="1">
    <citation type="journal article" date="2017" name="Nature">
        <title>The genome of Chenopodium quinoa.</title>
        <authorList>
            <person name="Jarvis D.E."/>
            <person name="Ho Y.S."/>
            <person name="Lightfoot D.J."/>
            <person name="Schmoeckel S.M."/>
            <person name="Li B."/>
            <person name="Borm T.J.A."/>
            <person name="Ohyanagi H."/>
            <person name="Mineta K."/>
            <person name="Michell C.T."/>
            <person name="Saber N."/>
            <person name="Kharbatia N.M."/>
            <person name="Rupper R.R."/>
            <person name="Sharp A.R."/>
            <person name="Dally N."/>
            <person name="Boughton B.A."/>
            <person name="Woo Y.H."/>
            <person name="Gao G."/>
            <person name="Schijlen E.G.W.M."/>
            <person name="Guo X."/>
            <person name="Momin A.A."/>
            <person name="Negrao S."/>
            <person name="Al-Babili S."/>
            <person name="Gehring C."/>
            <person name="Roessner U."/>
            <person name="Jung C."/>
            <person name="Murphy K."/>
            <person name="Arold S.T."/>
            <person name="Gojobori T."/>
            <person name="van der Linden C.G."/>
            <person name="van Loo E.N."/>
            <person name="Jellen E.N."/>
            <person name="Maughan P.J."/>
            <person name="Tester M."/>
        </authorList>
    </citation>
    <scope>NUCLEOTIDE SEQUENCE [LARGE SCALE GENOMIC DNA]</scope>
    <source>
        <strain evidence="5">cv. PI 614886</strain>
    </source>
</reference>
<dbReference type="EnsemblPlants" id="AUR62019676-RA">
    <property type="protein sequence ID" value="AUR62019676-RA:cds"/>
    <property type="gene ID" value="AUR62019676"/>
</dbReference>
<evidence type="ECO:0000256" key="1">
    <source>
        <dbReference type="ARBA" id="ARBA00022679"/>
    </source>
</evidence>
<dbReference type="AlphaFoldDB" id="A0A803LW25"/>
<dbReference type="InterPro" id="IPR011990">
    <property type="entry name" value="TPR-like_helical_dom_sf"/>
</dbReference>
<dbReference type="SUPFAM" id="SSF53613">
    <property type="entry name" value="Ribokinase-like"/>
    <property type="match status" value="1"/>
</dbReference>